<proteinExistence type="inferred from homology"/>
<dbReference type="Gene3D" id="3.90.1150.10">
    <property type="entry name" value="Aspartate Aminotransferase, domain 1"/>
    <property type="match status" value="1"/>
</dbReference>
<dbReference type="PANTHER" id="PTHR13693:SF77">
    <property type="entry name" value="8-AMINO-7-OXONONANOATE SYNTHASE"/>
    <property type="match status" value="1"/>
</dbReference>
<keyword evidence="6" id="KW-0012">Acyltransferase</keyword>
<organism evidence="6 7">
    <name type="scientific">Enhygromyxa salina</name>
    <dbReference type="NCBI Taxonomy" id="215803"/>
    <lineage>
        <taxon>Bacteria</taxon>
        <taxon>Pseudomonadati</taxon>
        <taxon>Myxococcota</taxon>
        <taxon>Polyangia</taxon>
        <taxon>Nannocystales</taxon>
        <taxon>Nannocystaceae</taxon>
        <taxon>Enhygromyxa</taxon>
    </lineage>
</organism>
<gene>
    <name evidence="6" type="primary">bioF</name>
    <name evidence="6" type="ORF">ENSA5_14380</name>
</gene>
<dbReference type="Gene3D" id="3.40.640.10">
    <property type="entry name" value="Type I PLP-dependent aspartate aminotransferase-like (Major domain)"/>
    <property type="match status" value="1"/>
</dbReference>
<dbReference type="SUPFAM" id="SSF53383">
    <property type="entry name" value="PLP-dependent transferases"/>
    <property type="match status" value="1"/>
</dbReference>
<evidence type="ECO:0000313" key="6">
    <source>
        <dbReference type="EMBL" id="PRQ03564.1"/>
    </source>
</evidence>
<keyword evidence="7" id="KW-1185">Reference proteome</keyword>
<dbReference type="PANTHER" id="PTHR13693">
    <property type="entry name" value="CLASS II AMINOTRANSFERASE/8-AMINO-7-OXONONANOATE SYNTHASE"/>
    <property type="match status" value="1"/>
</dbReference>
<comment type="caution">
    <text evidence="6">The sequence shown here is derived from an EMBL/GenBank/DDBJ whole genome shotgun (WGS) entry which is preliminary data.</text>
</comment>
<evidence type="ECO:0000313" key="7">
    <source>
        <dbReference type="Proteomes" id="UP000237968"/>
    </source>
</evidence>
<dbReference type="EC" id="2.3.1.47" evidence="6"/>
<dbReference type="GO" id="GO:0030170">
    <property type="term" value="F:pyridoxal phosphate binding"/>
    <property type="evidence" value="ECO:0007669"/>
    <property type="project" value="InterPro"/>
</dbReference>
<dbReference type="InterPro" id="IPR050087">
    <property type="entry name" value="AON_synthase_class-II"/>
</dbReference>
<evidence type="ECO:0000256" key="1">
    <source>
        <dbReference type="ARBA" id="ARBA00001933"/>
    </source>
</evidence>
<dbReference type="InterPro" id="IPR015424">
    <property type="entry name" value="PyrdxlP-dep_Trfase"/>
</dbReference>
<keyword evidence="4" id="KW-0663">Pyridoxal phosphate</keyword>
<comment type="similarity">
    <text evidence="2">Belongs to the class-II pyridoxal-phosphate-dependent aminotransferase family. BioF subfamily.</text>
</comment>
<reference evidence="6 7" key="1">
    <citation type="submission" date="2018-03" db="EMBL/GenBank/DDBJ databases">
        <title>Draft Genome Sequences of the Obligatory Marine Myxobacteria Enhygromyxa salina SWB005.</title>
        <authorList>
            <person name="Poehlein A."/>
            <person name="Moghaddam J.A."/>
            <person name="Harms H."/>
            <person name="Alanjari M."/>
            <person name="Koenig G.M."/>
            <person name="Daniel R."/>
            <person name="Schaeberle T.F."/>
        </authorList>
    </citation>
    <scope>NUCLEOTIDE SEQUENCE [LARGE SCALE GENOMIC DNA]</scope>
    <source>
        <strain evidence="6 7">SWB005</strain>
    </source>
</reference>
<dbReference type="GO" id="GO:0009102">
    <property type="term" value="P:biotin biosynthetic process"/>
    <property type="evidence" value="ECO:0007669"/>
    <property type="project" value="TreeGrafter"/>
</dbReference>
<feature type="domain" description="Aminotransferase class I/classII large" evidence="5">
    <location>
        <begin position="52"/>
        <end position="377"/>
    </location>
</feature>
<comment type="cofactor">
    <cofactor evidence="1">
        <name>pyridoxal 5'-phosphate</name>
        <dbReference type="ChEBI" id="CHEBI:597326"/>
    </cofactor>
</comment>
<dbReference type="Proteomes" id="UP000237968">
    <property type="component" value="Unassembled WGS sequence"/>
</dbReference>
<evidence type="ECO:0000259" key="5">
    <source>
        <dbReference type="Pfam" id="PF00155"/>
    </source>
</evidence>
<dbReference type="InterPro" id="IPR015422">
    <property type="entry name" value="PyrdxlP-dep_Trfase_small"/>
</dbReference>
<dbReference type="InterPro" id="IPR004839">
    <property type="entry name" value="Aminotransferase_I/II_large"/>
</dbReference>
<dbReference type="Pfam" id="PF00155">
    <property type="entry name" value="Aminotran_1_2"/>
    <property type="match status" value="1"/>
</dbReference>
<name>A0A2S9YEK9_9BACT</name>
<accession>A0A2S9YEK9</accession>
<protein>
    <submittedName>
        <fullName evidence="6">8-amino-7-oxononanoate synthase</fullName>
        <ecNumber evidence="6">2.3.1.47</ecNumber>
    </submittedName>
</protein>
<dbReference type="AlphaFoldDB" id="A0A2S9YEK9"/>
<evidence type="ECO:0000256" key="4">
    <source>
        <dbReference type="ARBA" id="ARBA00022898"/>
    </source>
</evidence>
<evidence type="ECO:0000256" key="3">
    <source>
        <dbReference type="ARBA" id="ARBA00022679"/>
    </source>
</evidence>
<evidence type="ECO:0000256" key="2">
    <source>
        <dbReference type="ARBA" id="ARBA00010008"/>
    </source>
</evidence>
<dbReference type="EMBL" id="PVNK01000077">
    <property type="protein sequence ID" value="PRQ03564.1"/>
    <property type="molecule type" value="Genomic_DNA"/>
</dbReference>
<dbReference type="GO" id="GO:0008710">
    <property type="term" value="F:8-amino-7-oxononanoate synthase activity"/>
    <property type="evidence" value="ECO:0007669"/>
    <property type="project" value="UniProtKB-EC"/>
</dbReference>
<sequence>MTRRLPLSARGNLELDRRLEAALEGEREASRERRCPAATRRRGLRYALGGAEVVSFCSNDYLGLADLRPPGPAGAALAPSGAASSRLVCGEMDAHREVERSFARFVGFEDAILFPSGFQANVGVPASLLRPSDTVYSDALNHASLIDGLRLAPATRRILDHLASPPEASEASWWFVESVFSMDGDGPGLEQLDAHLGRGGCVYLDEAHAIGLHAGGRGRAAALRHRPSVLVAPLGKAFGCAGAFVCASATVCAWIRGHARGFVFTTAVSPVLVPRINHALELVAGPEGERRRERLWRNVELFRARLGGHVDADGASPIFPVLVGDDRRALALSAALLERGWHVQAIRPPTVPENGARLRITISAAHEPETVERFAAELCQLLEQAPGRGAA</sequence>
<keyword evidence="3 6" id="KW-0808">Transferase</keyword>
<dbReference type="InterPro" id="IPR015421">
    <property type="entry name" value="PyrdxlP-dep_Trfase_major"/>
</dbReference>